<dbReference type="EMBL" id="JAVRFH010000001">
    <property type="protein sequence ID" value="MDT0608839.1"/>
    <property type="molecule type" value="Genomic_DNA"/>
</dbReference>
<reference evidence="1" key="1">
    <citation type="submission" date="2024-05" db="EMBL/GenBank/DDBJ databases">
        <title>30 novel species of actinomycetes from the DSMZ collection.</title>
        <authorList>
            <person name="Nouioui I."/>
        </authorList>
    </citation>
    <scope>NUCLEOTIDE SEQUENCE</scope>
    <source>
        <strain evidence="1">DSM 40712</strain>
    </source>
</reference>
<protein>
    <submittedName>
        <fullName evidence="1">Uncharacterized protein</fullName>
    </submittedName>
</protein>
<gene>
    <name evidence="1" type="ORF">RM812_01055</name>
</gene>
<comment type="caution">
    <text evidence="1">The sequence shown here is derived from an EMBL/GenBank/DDBJ whole genome shotgun (WGS) entry which is preliminary data.</text>
</comment>
<organism evidence="1 2">
    <name type="scientific">Streptomyces lancefieldiae</name>
    <dbReference type="NCBI Taxonomy" id="3075520"/>
    <lineage>
        <taxon>Bacteria</taxon>
        <taxon>Bacillati</taxon>
        <taxon>Actinomycetota</taxon>
        <taxon>Actinomycetes</taxon>
        <taxon>Kitasatosporales</taxon>
        <taxon>Streptomycetaceae</taxon>
        <taxon>Streptomyces</taxon>
    </lineage>
</organism>
<evidence type="ECO:0000313" key="1">
    <source>
        <dbReference type="EMBL" id="MDT0608839.1"/>
    </source>
</evidence>
<evidence type="ECO:0000313" key="2">
    <source>
        <dbReference type="Proteomes" id="UP001180724"/>
    </source>
</evidence>
<proteinExistence type="predicted"/>
<dbReference type="RefSeq" id="WP_311570428.1">
    <property type="nucleotide sequence ID" value="NZ_JAVRFH010000001.1"/>
</dbReference>
<name>A0ABU3AF85_9ACTN</name>
<keyword evidence="2" id="KW-1185">Reference proteome</keyword>
<sequence>MAVATRILTRAATVTGNPEATVDIDDGSSRSTARCRCCRWTRGHDIPYRNQLVTWAQEHADQCTALPG</sequence>
<accession>A0ABU3AF85</accession>
<dbReference type="Proteomes" id="UP001180724">
    <property type="component" value="Unassembled WGS sequence"/>
</dbReference>